<reference evidence="3" key="1">
    <citation type="submission" date="2021-03" db="EMBL/GenBank/DDBJ databases">
        <title>Genomic Encyclopedia of Type Strains, Phase IV (KMG-IV): sequencing the most valuable type-strain genomes for metagenomic binning, comparative biology and taxonomic classification.</title>
        <authorList>
            <person name="Goeker M."/>
        </authorList>
    </citation>
    <scope>NUCLEOTIDE SEQUENCE</scope>
    <source>
        <strain evidence="3">DSM 26232</strain>
    </source>
</reference>
<dbReference type="Pfam" id="PF07755">
    <property type="entry name" value="DUF1611"/>
    <property type="match status" value="1"/>
</dbReference>
<dbReference type="EMBL" id="JAGGLC010000005">
    <property type="protein sequence ID" value="MBP1987866.1"/>
    <property type="molecule type" value="Genomic_DNA"/>
</dbReference>
<dbReference type="PANTHER" id="PTHR40690">
    <property type="entry name" value="GLL3100 PROTEIN"/>
    <property type="match status" value="1"/>
</dbReference>
<organism evidence="3 4">
    <name type="scientific">Halolamina salifodinae</name>
    <dbReference type="NCBI Taxonomy" id="1202767"/>
    <lineage>
        <taxon>Archaea</taxon>
        <taxon>Methanobacteriati</taxon>
        <taxon>Methanobacteriota</taxon>
        <taxon>Stenosarchaea group</taxon>
        <taxon>Halobacteria</taxon>
        <taxon>Halobacteriales</taxon>
        <taxon>Haloferacaceae</taxon>
    </lineage>
</organism>
<sequence length="341" mass="36156">MTESRRLAILAHEKFPDRAKTALGVMRYSDDDTVAVIDRDTAGSRVHDHTETVPDAPIVGAFEDINEEVDTLLIGIAPIGGGFDESWRPDVRAALEAGVDVVAGLHYFLNEDEEFATLAAEHGADIHDVREPHAGIGVAEGRSDEIDAEVVLTVGTDCSVGKMTATCELVTAAREAGIDAGFIPTGQTGIMIAGWGNPVDRVVSDFTAGAVGEMLLEKGDEHDVLFVEGQGSIVHPAYSAVTCGILHGSMADKLVLCHEAGREVVHGYEDTELPPVSEYVDLYESLANPVHETEVVAGALNTKDIEDDAAAREAVGAFSEQIGAPATDVVRFDAAEIVEEL</sequence>
<dbReference type="InterPro" id="IPR035086">
    <property type="entry name" value="DgcN-like_C"/>
</dbReference>
<dbReference type="InterPro" id="IPR027417">
    <property type="entry name" value="P-loop_NTPase"/>
</dbReference>
<dbReference type="PIRSF" id="PIRSF026760">
    <property type="entry name" value="UCP026760"/>
    <property type="match status" value="1"/>
</dbReference>
<evidence type="ECO:0000259" key="1">
    <source>
        <dbReference type="Pfam" id="PF07755"/>
    </source>
</evidence>
<dbReference type="Gene3D" id="3.40.50.300">
    <property type="entry name" value="P-loop containing nucleotide triphosphate hydrolases"/>
    <property type="match status" value="1"/>
</dbReference>
<protein>
    <submittedName>
        <fullName evidence="3">Putative NAD-dependent epimerase/dehydratase family protein</fullName>
    </submittedName>
</protein>
<dbReference type="Gene3D" id="3.40.50.720">
    <property type="entry name" value="NAD(P)-binding Rossmann-like Domain"/>
    <property type="match status" value="1"/>
</dbReference>
<dbReference type="SUPFAM" id="SSF52540">
    <property type="entry name" value="P-loop containing nucleoside triphosphate hydrolases"/>
    <property type="match status" value="1"/>
</dbReference>
<evidence type="ECO:0000313" key="4">
    <source>
        <dbReference type="Proteomes" id="UP000823736"/>
    </source>
</evidence>
<keyword evidence="4" id="KW-1185">Reference proteome</keyword>
<proteinExistence type="predicted"/>
<feature type="domain" description="D-glutamate N-acetyltransferase-like N-terminal" evidence="2">
    <location>
        <begin position="40"/>
        <end position="132"/>
    </location>
</feature>
<dbReference type="InterPro" id="IPR011669">
    <property type="entry name" value="DgcN-like"/>
</dbReference>
<dbReference type="Proteomes" id="UP000823736">
    <property type="component" value="Unassembled WGS sequence"/>
</dbReference>
<dbReference type="RefSeq" id="WP_209492225.1">
    <property type="nucleotide sequence ID" value="NZ_JAGGLC010000005.1"/>
</dbReference>
<accession>A0A8T4GY11</accession>
<dbReference type="AlphaFoldDB" id="A0A8T4GY11"/>
<gene>
    <name evidence="3" type="ORF">J2753_002376</name>
</gene>
<dbReference type="PANTHER" id="PTHR40690:SF1">
    <property type="entry name" value="DUF1611 DOMAIN-CONTAINING PROTEIN"/>
    <property type="match status" value="1"/>
</dbReference>
<feature type="domain" description="D-glutamate N-acetyltransferase-like C-terminal" evidence="1">
    <location>
        <begin position="138"/>
        <end position="338"/>
    </location>
</feature>
<evidence type="ECO:0000259" key="2">
    <source>
        <dbReference type="Pfam" id="PF17396"/>
    </source>
</evidence>
<dbReference type="Pfam" id="PF17396">
    <property type="entry name" value="DUF1611_N"/>
    <property type="match status" value="1"/>
</dbReference>
<comment type="caution">
    <text evidence="3">The sequence shown here is derived from an EMBL/GenBank/DDBJ whole genome shotgun (WGS) entry which is preliminary data.</text>
</comment>
<dbReference type="OrthoDB" id="30617at2157"/>
<evidence type="ECO:0000313" key="3">
    <source>
        <dbReference type="EMBL" id="MBP1987866.1"/>
    </source>
</evidence>
<dbReference type="InterPro" id="IPR035402">
    <property type="entry name" value="DgcN-like_N"/>
</dbReference>
<name>A0A8T4GY11_9EURY</name>